<evidence type="ECO:0000256" key="7">
    <source>
        <dbReference type="ARBA" id="ARBA00022840"/>
    </source>
</evidence>
<evidence type="ECO:0000313" key="11">
    <source>
        <dbReference type="EMBL" id="ERE03391.1"/>
    </source>
</evidence>
<gene>
    <name evidence="8" type="primary">argG</name>
    <name evidence="11" type="ORF">O166_12745</name>
</gene>
<comment type="similarity">
    <text evidence="8">Belongs to the argininosuccinate synthase family. Type 1 subfamily.</text>
</comment>
<organism evidence="11 12">
    <name type="scientific">Pseudogulbenkiania ferrooxidans EGD-HP2</name>
    <dbReference type="NCBI Taxonomy" id="1388764"/>
    <lineage>
        <taxon>Bacteria</taxon>
        <taxon>Pseudomonadati</taxon>
        <taxon>Pseudomonadota</taxon>
        <taxon>Betaproteobacteria</taxon>
        <taxon>Neisseriales</taxon>
        <taxon>Chromobacteriaceae</taxon>
        <taxon>Pseudogulbenkiania</taxon>
    </lineage>
</organism>
<feature type="binding site" evidence="8">
    <location>
        <position position="126"/>
    </location>
    <ligand>
        <name>L-aspartate</name>
        <dbReference type="ChEBI" id="CHEBI:29991"/>
    </ligand>
</feature>
<keyword evidence="6 8" id="KW-0547">Nucleotide-binding</keyword>
<feature type="binding site" evidence="8">
    <location>
        <position position="190"/>
    </location>
    <ligand>
        <name>L-citrulline</name>
        <dbReference type="ChEBI" id="CHEBI:57743"/>
    </ligand>
</feature>
<evidence type="ECO:0000259" key="9">
    <source>
        <dbReference type="Pfam" id="PF00764"/>
    </source>
</evidence>
<accession>A0ABN0N4G2</accession>
<evidence type="ECO:0000256" key="2">
    <source>
        <dbReference type="ARBA" id="ARBA00012286"/>
    </source>
</evidence>
<evidence type="ECO:0000259" key="10">
    <source>
        <dbReference type="Pfam" id="PF20979"/>
    </source>
</evidence>
<dbReference type="NCBIfam" id="TIGR00032">
    <property type="entry name" value="argG"/>
    <property type="match status" value="1"/>
</dbReference>
<dbReference type="Gene3D" id="3.90.1260.10">
    <property type="entry name" value="Argininosuccinate synthetase, chain A, domain 2"/>
    <property type="match status" value="1"/>
</dbReference>
<feature type="domain" description="Arginosuccinate synthase-like N-terminal" evidence="9">
    <location>
        <begin position="6"/>
        <end position="168"/>
    </location>
</feature>
<name>A0ABN0N4G2_9NEIS</name>
<dbReference type="PANTHER" id="PTHR11587">
    <property type="entry name" value="ARGININOSUCCINATE SYNTHASE"/>
    <property type="match status" value="1"/>
</dbReference>
<dbReference type="Gene3D" id="3.40.50.620">
    <property type="entry name" value="HUPs"/>
    <property type="match status" value="1"/>
</dbReference>
<evidence type="ECO:0000256" key="8">
    <source>
        <dbReference type="HAMAP-Rule" id="MF_00005"/>
    </source>
</evidence>
<dbReference type="InterPro" id="IPR048267">
    <property type="entry name" value="Arginosuc_syn_N"/>
</dbReference>
<dbReference type="Proteomes" id="UP000016426">
    <property type="component" value="Unassembled WGS sequence"/>
</dbReference>
<dbReference type="InterPro" id="IPR001518">
    <property type="entry name" value="Arginosuc_synth"/>
</dbReference>
<evidence type="ECO:0000256" key="5">
    <source>
        <dbReference type="ARBA" id="ARBA00022605"/>
    </source>
</evidence>
<dbReference type="PROSITE" id="PS00565">
    <property type="entry name" value="ARGININOSUCCIN_SYN_2"/>
    <property type="match status" value="1"/>
</dbReference>
<evidence type="ECO:0000313" key="12">
    <source>
        <dbReference type="Proteomes" id="UP000016426"/>
    </source>
</evidence>
<comment type="caution">
    <text evidence="11">The sequence shown here is derived from an EMBL/GenBank/DDBJ whole genome shotgun (WGS) entry which is preliminary data.</text>
</comment>
<keyword evidence="4 8" id="KW-0436">Ligase</keyword>
<evidence type="ECO:0000256" key="3">
    <source>
        <dbReference type="ARBA" id="ARBA00022571"/>
    </source>
</evidence>
<evidence type="ECO:0000256" key="4">
    <source>
        <dbReference type="ARBA" id="ARBA00022598"/>
    </source>
</evidence>
<comment type="subunit">
    <text evidence="8">Homotetramer.</text>
</comment>
<keyword evidence="12" id="KW-1185">Reference proteome</keyword>
<dbReference type="PANTHER" id="PTHR11587:SF2">
    <property type="entry name" value="ARGININOSUCCINATE SYNTHASE"/>
    <property type="match status" value="1"/>
</dbReference>
<dbReference type="InterPro" id="IPR018223">
    <property type="entry name" value="Arginosuc_synth_CS"/>
</dbReference>
<keyword evidence="3 8" id="KW-0055">Arginine biosynthesis</keyword>
<feature type="binding site" evidence="8">
    <location>
        <begin position="10"/>
        <end position="18"/>
    </location>
    <ligand>
        <name>ATP</name>
        <dbReference type="ChEBI" id="CHEBI:30616"/>
    </ligand>
</feature>
<dbReference type="InterPro" id="IPR023434">
    <property type="entry name" value="Arginosuc_synth_type_1_subfam"/>
</dbReference>
<sequence length="408" mass="45612">MSDIKKVVLAYSGGLDTSVILKWLQDEYKCEVVTFTADIGQGEEVEPARQKAVSLGIRPENIFIEDLREEFVRDYVFPMFRANTIYEGEYLLGTSIARPLIAKRQIEIANQVGADAVSHGATGKGNDQVRFELGYYALKPDVKVIAPWREWDLLSREKLLAYAETHGIDISKKKNGGSPYSMDANLLHISYEGTVLEDPAQEPEEDMWLWSVSPENAPDQAEYVELEYRNGDIVAVGGQALSPAAVLTELNRLGNKHGIGRLDIVENRYVGMKSRGCYETPGGTIMLKAHRAIESITLDREVAHLKDELMPKYAQLIYTGYWWSPERAMLQQMIDASQATVNGWVRLKLYKGNVIVVGRESKTDSLFDPTIATFDEDGGAYNHADAAGFIRLNALRMRIAANARSKRG</sequence>
<keyword evidence="7 8" id="KW-0067">ATP-binding</keyword>
<dbReference type="InterPro" id="IPR048268">
    <property type="entry name" value="Arginosuc_syn_C"/>
</dbReference>
<dbReference type="RefSeq" id="WP_021478099.1">
    <property type="nucleotide sequence ID" value="NZ_AVPH01000262.1"/>
</dbReference>
<dbReference type="HAMAP" id="MF_00005">
    <property type="entry name" value="Arg_succ_synth_type1"/>
    <property type="match status" value="1"/>
</dbReference>
<proteinExistence type="inferred from homology"/>
<feature type="binding site" evidence="8">
    <location>
        <position position="278"/>
    </location>
    <ligand>
        <name>L-citrulline</name>
        <dbReference type="ChEBI" id="CHEBI:57743"/>
    </ligand>
</feature>
<dbReference type="PROSITE" id="PS00564">
    <property type="entry name" value="ARGININOSUCCIN_SYN_1"/>
    <property type="match status" value="1"/>
</dbReference>
<feature type="binding site" evidence="8">
    <location>
        <position position="122"/>
    </location>
    <ligand>
        <name>L-aspartate</name>
        <dbReference type="ChEBI" id="CHEBI:29991"/>
    </ligand>
</feature>
<dbReference type="NCBIfam" id="NF001770">
    <property type="entry name" value="PRK00509.1"/>
    <property type="match status" value="1"/>
</dbReference>
<evidence type="ECO:0000256" key="1">
    <source>
        <dbReference type="ARBA" id="ARBA00004967"/>
    </source>
</evidence>
<comment type="subcellular location">
    <subcellularLocation>
        <location evidence="8">Cytoplasm</location>
    </subcellularLocation>
</comment>
<feature type="binding site" evidence="8">
    <location>
        <position position="181"/>
    </location>
    <ligand>
        <name>L-citrulline</name>
        <dbReference type="ChEBI" id="CHEBI:57743"/>
    </ligand>
</feature>
<comment type="pathway">
    <text evidence="1 8">Amino-acid biosynthesis; L-arginine biosynthesis; L-arginine from L-ornithine and carbamoyl phosphate: step 2/3.</text>
</comment>
<feature type="binding site" evidence="8">
    <location>
        <position position="130"/>
    </location>
    <ligand>
        <name>L-citrulline</name>
        <dbReference type="ChEBI" id="CHEBI:57743"/>
    </ligand>
</feature>
<keyword evidence="5 8" id="KW-0028">Amino-acid biosynthesis</keyword>
<feature type="binding site" evidence="8">
    <location>
        <position position="266"/>
    </location>
    <ligand>
        <name>L-citrulline</name>
        <dbReference type="ChEBI" id="CHEBI:57743"/>
    </ligand>
</feature>
<keyword evidence="8" id="KW-0963">Cytoplasm</keyword>
<comment type="catalytic activity">
    <reaction evidence="8">
        <text>L-citrulline + L-aspartate + ATP = 2-(N(omega)-L-arginino)succinate + AMP + diphosphate + H(+)</text>
        <dbReference type="Rhea" id="RHEA:10932"/>
        <dbReference type="ChEBI" id="CHEBI:15378"/>
        <dbReference type="ChEBI" id="CHEBI:29991"/>
        <dbReference type="ChEBI" id="CHEBI:30616"/>
        <dbReference type="ChEBI" id="CHEBI:33019"/>
        <dbReference type="ChEBI" id="CHEBI:57472"/>
        <dbReference type="ChEBI" id="CHEBI:57743"/>
        <dbReference type="ChEBI" id="CHEBI:456215"/>
        <dbReference type="EC" id="6.3.4.5"/>
    </reaction>
</comment>
<dbReference type="EMBL" id="AVPH01000262">
    <property type="protein sequence ID" value="ERE03391.1"/>
    <property type="molecule type" value="Genomic_DNA"/>
</dbReference>
<dbReference type="Gene3D" id="1.20.5.470">
    <property type="entry name" value="Single helix bin"/>
    <property type="match status" value="1"/>
</dbReference>
<dbReference type="Pfam" id="PF20979">
    <property type="entry name" value="Arginosuc_syn_C"/>
    <property type="match status" value="1"/>
</dbReference>
<feature type="binding site" evidence="8">
    <location>
        <position position="120"/>
    </location>
    <ligand>
        <name>ATP</name>
        <dbReference type="ChEBI" id="CHEBI:30616"/>
    </ligand>
</feature>
<feature type="binding site" evidence="8">
    <location>
        <position position="90"/>
    </location>
    <ligand>
        <name>L-citrulline</name>
        <dbReference type="ChEBI" id="CHEBI:57743"/>
    </ligand>
</feature>
<feature type="binding site" evidence="8">
    <location>
        <position position="37"/>
    </location>
    <ligand>
        <name>ATP</name>
        <dbReference type="ChEBI" id="CHEBI:30616"/>
    </ligand>
</feature>
<dbReference type="SUPFAM" id="SSF52402">
    <property type="entry name" value="Adenine nucleotide alpha hydrolases-like"/>
    <property type="match status" value="1"/>
</dbReference>
<feature type="binding site" evidence="8">
    <location>
        <position position="95"/>
    </location>
    <ligand>
        <name>L-citrulline</name>
        <dbReference type="ChEBI" id="CHEBI:57743"/>
    </ligand>
</feature>
<dbReference type="SUPFAM" id="SSF69864">
    <property type="entry name" value="Argininosuccinate synthetase, C-terminal domain"/>
    <property type="match status" value="1"/>
</dbReference>
<dbReference type="GO" id="GO:0004055">
    <property type="term" value="F:argininosuccinate synthase activity"/>
    <property type="evidence" value="ECO:0007669"/>
    <property type="project" value="UniProtKB-EC"/>
</dbReference>
<evidence type="ECO:0000256" key="6">
    <source>
        <dbReference type="ARBA" id="ARBA00022741"/>
    </source>
</evidence>
<feature type="binding site" evidence="8">
    <location>
        <position position="127"/>
    </location>
    <ligand>
        <name>L-aspartate</name>
        <dbReference type="ChEBI" id="CHEBI:29991"/>
    </ligand>
</feature>
<dbReference type="InterPro" id="IPR014729">
    <property type="entry name" value="Rossmann-like_a/b/a_fold"/>
</dbReference>
<protein>
    <recommendedName>
        <fullName evidence="2 8">Argininosuccinate synthase</fullName>
        <ecNumber evidence="2 8">6.3.4.5</ecNumber>
    </recommendedName>
    <alternativeName>
        <fullName evidence="8">Citrulline--aspartate ligase</fullName>
    </alternativeName>
</protein>
<dbReference type="CDD" id="cd01999">
    <property type="entry name" value="ASS"/>
    <property type="match status" value="1"/>
</dbReference>
<dbReference type="EC" id="6.3.4.5" evidence="2 8"/>
<feature type="binding site" evidence="8">
    <location>
        <position position="126"/>
    </location>
    <ligand>
        <name>L-citrulline</name>
        <dbReference type="ChEBI" id="CHEBI:57743"/>
    </ligand>
</feature>
<dbReference type="InterPro" id="IPR024074">
    <property type="entry name" value="AS_cat/multimer_dom_body"/>
</dbReference>
<dbReference type="Pfam" id="PF00764">
    <property type="entry name" value="Arginosuc_synth"/>
    <property type="match status" value="1"/>
</dbReference>
<reference evidence="11 12" key="1">
    <citation type="journal article" date="2013" name="Genome Announc.">
        <title>Genome Sequence of the Pigment-Producing Bacterium Pseudogulbenkiania ferrooxidans, Isolated from Loktak Lake.</title>
        <authorList>
            <person name="Puranik S."/>
            <person name="Talkal R."/>
            <person name="Qureshi A."/>
            <person name="Khardenavis A."/>
            <person name="Kapley A."/>
            <person name="Purohit H.J."/>
        </authorList>
    </citation>
    <scope>NUCLEOTIDE SEQUENCE [LARGE SCALE GENOMIC DNA]</scope>
    <source>
        <strain evidence="11 12">EGD-HP2</strain>
    </source>
</reference>
<feature type="domain" description="Arginosuccinate synthase C-terminal" evidence="10">
    <location>
        <begin position="180"/>
        <end position="399"/>
    </location>
</feature>